<dbReference type="RefSeq" id="WP_069570064.1">
    <property type="nucleotide sequence ID" value="NZ_CP017157.1"/>
</dbReference>
<name>A0A1D7VMG8_9ACTN</name>
<dbReference type="EMBL" id="CP017157">
    <property type="protein sequence ID" value="AOP47922.1"/>
    <property type="molecule type" value="Genomic_DNA"/>
</dbReference>
<dbReference type="Proteomes" id="UP000094094">
    <property type="component" value="Chromosome"/>
</dbReference>
<proteinExistence type="predicted"/>
<dbReference type="Pfam" id="PF19859">
    <property type="entry name" value="DUF6333"/>
    <property type="match status" value="1"/>
</dbReference>
<reference evidence="1 2" key="1">
    <citation type="submission" date="2016-09" db="EMBL/GenBank/DDBJ databases">
        <title>Complete genome sequencing of Streptomyces lydicus 103 and metabolic pathways analysis of antibiotic biosynthesis.</title>
        <authorList>
            <person name="Jia N."/>
            <person name="Ding M.-Z."/>
            <person name="Gao F."/>
            <person name="Yuan Y.-J."/>
        </authorList>
    </citation>
    <scope>NUCLEOTIDE SEQUENCE [LARGE SCALE GENOMIC DNA]</scope>
    <source>
        <strain evidence="1 2">103</strain>
    </source>
</reference>
<dbReference type="OrthoDB" id="3698245at2"/>
<evidence type="ECO:0000313" key="2">
    <source>
        <dbReference type="Proteomes" id="UP000094094"/>
    </source>
</evidence>
<organism evidence="1 2">
    <name type="scientific">Streptomyces lydicus</name>
    <dbReference type="NCBI Taxonomy" id="47763"/>
    <lineage>
        <taxon>Bacteria</taxon>
        <taxon>Bacillati</taxon>
        <taxon>Actinomycetota</taxon>
        <taxon>Actinomycetes</taxon>
        <taxon>Kitasatosporales</taxon>
        <taxon>Streptomycetaceae</taxon>
        <taxon>Streptomyces</taxon>
    </lineage>
</organism>
<dbReference type="KEGG" id="slc:SL103_18260"/>
<gene>
    <name evidence="1" type="ORF">SL103_18260</name>
</gene>
<dbReference type="AlphaFoldDB" id="A0A1D7VMG8"/>
<keyword evidence="2" id="KW-1185">Reference proteome</keyword>
<evidence type="ECO:0000313" key="1">
    <source>
        <dbReference type="EMBL" id="AOP47922.1"/>
    </source>
</evidence>
<sequence>MTDNSIWDRPPEAPVLRTGAFRLTMIERPFPGPAGSLPAHDHARARDIAAGLTTVEEITAELEPRPDSDGLPHETRADLEQLDVGCWGPVTEITDAAFAHRGEFTPLADHAEALAKRYPNAALIGSVTVDFAIRYRAFLFLHPDGTQLWADGWAGEDPWTVTGNVHHIIDAFAVRGALENAGFNAAAEPGVMAWSELEDVILRSLMPVRRSERMLSGFRVTRPREVAVHLEETWLEE</sequence>
<accession>A0A1D7VMG8</accession>
<protein>
    <submittedName>
        <fullName evidence="1">Uncharacterized protein</fullName>
    </submittedName>
</protein>